<keyword evidence="5" id="KW-0539">Nucleus</keyword>
<keyword evidence="2" id="KW-0507">mRNA processing</keyword>
<evidence type="ECO:0000259" key="9">
    <source>
        <dbReference type="PROSITE" id="PS51676"/>
    </source>
</evidence>
<dbReference type="InterPro" id="IPR002713">
    <property type="entry name" value="FF_domain"/>
</dbReference>
<dbReference type="SUPFAM" id="SSF51045">
    <property type="entry name" value="WW domain"/>
    <property type="match status" value="1"/>
</dbReference>
<keyword evidence="4" id="KW-0508">mRNA splicing</keyword>
<feature type="domain" description="WW" evidence="8">
    <location>
        <begin position="60"/>
        <end position="87"/>
    </location>
</feature>
<feature type="domain" description="FF" evidence="9">
    <location>
        <begin position="361"/>
        <end position="423"/>
    </location>
</feature>
<evidence type="ECO:0000256" key="3">
    <source>
        <dbReference type="ARBA" id="ARBA00022737"/>
    </source>
</evidence>
<evidence type="ECO:0000256" key="2">
    <source>
        <dbReference type="ARBA" id="ARBA00022664"/>
    </source>
</evidence>
<dbReference type="GO" id="GO:0005685">
    <property type="term" value="C:U1 snRNP"/>
    <property type="evidence" value="ECO:0007669"/>
    <property type="project" value="TreeGrafter"/>
</dbReference>
<dbReference type="Pfam" id="PF01846">
    <property type="entry name" value="FF"/>
    <property type="match status" value="4"/>
</dbReference>
<gene>
    <name evidence="10" type="ORF">MERGE_000676</name>
</gene>
<dbReference type="Pfam" id="PF25432">
    <property type="entry name" value="FF_PRPF40A"/>
    <property type="match status" value="1"/>
</dbReference>
<dbReference type="InterPro" id="IPR001202">
    <property type="entry name" value="WW_dom"/>
</dbReference>
<dbReference type="SMART" id="SM00441">
    <property type="entry name" value="FF"/>
    <property type="match status" value="5"/>
</dbReference>
<dbReference type="Gene3D" id="1.10.10.440">
    <property type="entry name" value="FF domain"/>
    <property type="match status" value="5"/>
</dbReference>
<evidence type="ECO:0000256" key="6">
    <source>
        <dbReference type="SAM" id="Coils"/>
    </source>
</evidence>
<feature type="domain" description="FF" evidence="9">
    <location>
        <begin position="215"/>
        <end position="271"/>
    </location>
</feature>
<dbReference type="GO" id="GO:0045292">
    <property type="term" value="P:mRNA cis splicing, via spliceosome"/>
    <property type="evidence" value="ECO:0007669"/>
    <property type="project" value="InterPro"/>
</dbReference>
<keyword evidence="6" id="KW-0175">Coiled coil</keyword>
<evidence type="ECO:0000256" key="7">
    <source>
        <dbReference type="SAM" id="MobiDB-lite"/>
    </source>
</evidence>
<feature type="compositionally biased region" description="Basic and acidic residues" evidence="7">
    <location>
        <begin position="626"/>
        <end position="642"/>
    </location>
</feature>
<evidence type="ECO:0000256" key="4">
    <source>
        <dbReference type="ARBA" id="ARBA00023187"/>
    </source>
</evidence>
<evidence type="ECO:0000259" key="8">
    <source>
        <dbReference type="PROSITE" id="PS50020"/>
    </source>
</evidence>
<accession>A0A899G4P4</accession>
<dbReference type="FunFam" id="1.10.10.440:FF:000013">
    <property type="entry name" value="pre-mRNA-processing protein 40A isoform X1"/>
    <property type="match status" value="1"/>
</dbReference>
<dbReference type="Proteomes" id="UP000663699">
    <property type="component" value="Chromosome 11"/>
</dbReference>
<evidence type="ECO:0000256" key="1">
    <source>
        <dbReference type="ARBA" id="ARBA00004123"/>
    </source>
</evidence>
<feature type="coiled-coil region" evidence="6">
    <location>
        <begin position="89"/>
        <end position="127"/>
    </location>
</feature>
<dbReference type="Gene3D" id="2.20.70.10">
    <property type="match status" value="2"/>
</dbReference>
<feature type="region of interest" description="Disordered" evidence="7">
    <location>
        <begin position="564"/>
        <end position="652"/>
    </location>
</feature>
<feature type="compositionally biased region" description="Basic and acidic residues" evidence="7">
    <location>
        <begin position="581"/>
        <end position="601"/>
    </location>
</feature>
<dbReference type="SUPFAM" id="SSF81698">
    <property type="entry name" value="FF domain"/>
    <property type="match status" value="5"/>
</dbReference>
<dbReference type="InterPro" id="IPR039726">
    <property type="entry name" value="Prp40-like"/>
</dbReference>
<name>A0A899G4P4_9ASCO</name>
<proteinExistence type="predicted"/>
<feature type="compositionally biased region" description="Basic residues" evidence="7">
    <location>
        <begin position="565"/>
        <end position="580"/>
    </location>
</feature>
<dbReference type="InterPro" id="IPR036517">
    <property type="entry name" value="FF_domain_sf"/>
</dbReference>
<reference evidence="10" key="1">
    <citation type="submission" date="2020-06" db="EMBL/GenBank/DDBJ databases">
        <title>Genomes of multiple members of Pneumocystis genus reveal paths to human pathogen Pneumocystis jirovecii.</title>
        <authorList>
            <person name="Cisse O.H."/>
            <person name="Ma L."/>
            <person name="Dekker J."/>
            <person name="Khil P."/>
            <person name="Jo J."/>
            <person name="Brenchley J."/>
            <person name="Blair R."/>
            <person name="Pahar B."/>
            <person name="Chabe M."/>
            <person name="Van Rompay K.A."/>
            <person name="Keesler R."/>
            <person name="Sukura A."/>
            <person name="Hirsch V."/>
            <person name="Kutty G."/>
            <person name="Liu Y."/>
            <person name="Peng L."/>
            <person name="Chen J."/>
            <person name="Song J."/>
            <person name="Weissenbacher-Lang C."/>
            <person name="Xu J."/>
            <person name="Upham N.S."/>
            <person name="Stajich J.E."/>
            <person name="Cuomo C.A."/>
            <person name="Cushion M.T."/>
            <person name="Kovacs J.A."/>
        </authorList>
    </citation>
    <scope>NUCLEOTIDE SEQUENCE</scope>
    <source>
        <strain evidence="10">2A</strain>
    </source>
</reference>
<dbReference type="InterPro" id="IPR036020">
    <property type="entry name" value="WW_dom_sf"/>
</dbReference>
<evidence type="ECO:0000313" key="11">
    <source>
        <dbReference type="Proteomes" id="UP000663699"/>
    </source>
</evidence>
<dbReference type="EMBL" id="CP054542">
    <property type="protein sequence ID" value="QSL66298.1"/>
    <property type="molecule type" value="Genomic_DNA"/>
</dbReference>
<dbReference type="AlphaFoldDB" id="A0A899G4P4"/>
<keyword evidence="11" id="KW-1185">Reference proteome</keyword>
<protein>
    <recommendedName>
        <fullName evidence="12">WW domain-containing protein</fullName>
    </recommendedName>
</protein>
<dbReference type="PROSITE" id="PS51676">
    <property type="entry name" value="FF"/>
    <property type="match status" value="2"/>
</dbReference>
<evidence type="ECO:0008006" key="12">
    <source>
        <dbReference type="Google" id="ProtNLM"/>
    </source>
</evidence>
<dbReference type="PANTHER" id="PTHR11864">
    <property type="entry name" value="PRE-MRNA-PROCESSING PROTEIN PRP40"/>
    <property type="match status" value="1"/>
</dbReference>
<feature type="compositionally biased region" description="Basic and acidic residues" evidence="7">
    <location>
        <begin position="608"/>
        <end position="619"/>
    </location>
</feature>
<comment type="subcellular location">
    <subcellularLocation>
        <location evidence="1">Nucleus</location>
    </subcellularLocation>
</comment>
<dbReference type="Pfam" id="PF00397">
    <property type="entry name" value="WW"/>
    <property type="match status" value="1"/>
</dbReference>
<evidence type="ECO:0000313" key="10">
    <source>
        <dbReference type="EMBL" id="QSL66298.1"/>
    </source>
</evidence>
<keyword evidence="3" id="KW-0677">Repeat</keyword>
<evidence type="ECO:0000256" key="5">
    <source>
        <dbReference type="ARBA" id="ARBA00023242"/>
    </source>
</evidence>
<dbReference type="SMART" id="SM00456">
    <property type="entry name" value="WW"/>
    <property type="match status" value="2"/>
</dbReference>
<dbReference type="GO" id="GO:0071004">
    <property type="term" value="C:U2-type prespliceosome"/>
    <property type="evidence" value="ECO:0007669"/>
    <property type="project" value="TreeGrafter"/>
</dbReference>
<sequence>MSAPPWQPNPEKLLDPEGSKWRAYKAPDGRIYWSDGSTSVWEKPDELKTEEEIAIGQLNWREYTAPGGRKYWYNKKSGESVWNMPDECKKVIESLNAKKEMKLDEEKEKKEEKQLVLREEISAEEQEAKGQPIDAGTTWIEDFFQSGAFQDSEMVFIKMLRKNGVASDWTWEQTMRAVIKQPQYLSIKDPIQRKLTFEKYINEMRKQESEKEKDRIAKLKTDFTRMLRMHPEIKYYTRWKAAREILKEESVFRIPGDELEKRRLFEEYVAELKRIKNENEQKAKREAMDSFLVLLESLKLKPYSRWSNAQAKFLEHPEFKTNPKFKILSNLDILIVYEGHIKELEREFINKRQDEKLKKQRAERKNREEFIKLLQGLCHDEKIGPGTKWMTIYPMIKNDVRYKNMLGQSGSTPLDLFWDIVEEAERDMRHKKNLVFSIMDEQKIDFDEKISLSQFSEIVSRDKRGAELSDSTVSFIYNMLRERILRKLEDEKRSDERRRKRRIGALRYVIKHLRPPIQLDDIWPDVRKRIEHTEEFLALESEEDRESAFKKQLRRLKEKDVSLKSYHKSNRSSKHIRYSSKNRDTDSREFNDNSHYKDHYGYRNNGYRNHDSDNENDSRYRKRIKSNKDYYDYNYDRDDKNTIESSEEGEIH</sequence>
<dbReference type="PANTHER" id="PTHR11864:SF0">
    <property type="entry name" value="PRP40 PRE-MRNA PROCESSING FACTOR 40 HOMOLOG A (YEAST)"/>
    <property type="match status" value="1"/>
</dbReference>
<dbReference type="OrthoDB" id="187617at2759"/>
<dbReference type="GO" id="GO:0003723">
    <property type="term" value="F:RNA binding"/>
    <property type="evidence" value="ECO:0007669"/>
    <property type="project" value="TreeGrafter"/>
</dbReference>
<organism evidence="10 11">
    <name type="scientific">Pneumocystis wakefieldiae</name>
    <dbReference type="NCBI Taxonomy" id="38082"/>
    <lineage>
        <taxon>Eukaryota</taxon>
        <taxon>Fungi</taxon>
        <taxon>Dikarya</taxon>
        <taxon>Ascomycota</taxon>
        <taxon>Taphrinomycotina</taxon>
        <taxon>Pneumocystomycetes</taxon>
        <taxon>Pneumocystaceae</taxon>
        <taxon>Pneumocystis</taxon>
    </lineage>
</organism>
<dbReference type="CDD" id="cd00201">
    <property type="entry name" value="WW"/>
    <property type="match status" value="1"/>
</dbReference>
<dbReference type="PROSITE" id="PS50020">
    <property type="entry name" value="WW_DOMAIN_2"/>
    <property type="match status" value="1"/>
</dbReference>